<evidence type="ECO:0000313" key="7">
    <source>
        <dbReference type="EMBL" id="SNZ15476.1"/>
    </source>
</evidence>
<dbReference type="Pfam" id="PF00174">
    <property type="entry name" value="Oxidored_molyb"/>
    <property type="match status" value="1"/>
</dbReference>
<dbReference type="InterPro" id="IPR006311">
    <property type="entry name" value="TAT_signal"/>
</dbReference>
<feature type="domain" description="Oxidoreductase molybdopterin-binding" evidence="5">
    <location>
        <begin position="95"/>
        <end position="266"/>
    </location>
</feature>
<dbReference type="RefSeq" id="WP_096602736.1">
    <property type="nucleotide sequence ID" value="NZ_OBEN01000008.1"/>
</dbReference>
<dbReference type="Gene3D" id="3.90.420.10">
    <property type="entry name" value="Oxidoreductase, molybdopterin-binding domain"/>
    <property type="match status" value="1"/>
</dbReference>
<dbReference type="PANTHER" id="PTHR19372:SF7">
    <property type="entry name" value="SULFITE OXIDASE, MITOCHONDRIAL"/>
    <property type="match status" value="1"/>
</dbReference>
<evidence type="ECO:0000259" key="6">
    <source>
        <dbReference type="Pfam" id="PF03404"/>
    </source>
</evidence>
<keyword evidence="3" id="KW-0479">Metal-binding</keyword>
<evidence type="ECO:0000256" key="3">
    <source>
        <dbReference type="ARBA" id="ARBA00022723"/>
    </source>
</evidence>
<reference evidence="8" key="1">
    <citation type="submission" date="2017-09" db="EMBL/GenBank/DDBJ databases">
        <authorList>
            <person name="Varghese N."/>
            <person name="Submissions S."/>
        </authorList>
    </citation>
    <scope>NUCLEOTIDE SEQUENCE [LARGE SCALE GENOMIC DNA]</scope>
    <source>
        <strain evidence="8">DSM 2913</strain>
    </source>
</reference>
<dbReference type="GO" id="GO:0020037">
    <property type="term" value="F:heme binding"/>
    <property type="evidence" value="ECO:0007669"/>
    <property type="project" value="TreeGrafter"/>
</dbReference>
<dbReference type="PANTHER" id="PTHR19372">
    <property type="entry name" value="SULFITE REDUCTASE"/>
    <property type="match status" value="1"/>
</dbReference>
<keyword evidence="8" id="KW-1185">Reference proteome</keyword>
<dbReference type="Pfam" id="PF03404">
    <property type="entry name" value="Mo-co_dimer"/>
    <property type="match status" value="1"/>
</dbReference>
<dbReference type="InterPro" id="IPR036374">
    <property type="entry name" value="OxRdtase_Mopterin-bd_sf"/>
</dbReference>
<protein>
    <submittedName>
        <fullName evidence="7">DMSO/TMAO reductase YedYZ, molybdopterin-dependent catalytic subunit</fullName>
    </submittedName>
</protein>
<dbReference type="PROSITE" id="PS51318">
    <property type="entry name" value="TAT"/>
    <property type="match status" value="1"/>
</dbReference>
<accession>A0A285P5P7</accession>
<feature type="domain" description="Moybdenum cofactor oxidoreductase dimerisation" evidence="6">
    <location>
        <begin position="294"/>
        <end position="411"/>
    </location>
</feature>
<evidence type="ECO:0000259" key="5">
    <source>
        <dbReference type="Pfam" id="PF00174"/>
    </source>
</evidence>
<organism evidence="7 8">
    <name type="scientific">Hydrogenobacter hydrogenophilus</name>
    <dbReference type="NCBI Taxonomy" id="35835"/>
    <lineage>
        <taxon>Bacteria</taxon>
        <taxon>Pseudomonadati</taxon>
        <taxon>Aquificota</taxon>
        <taxon>Aquificia</taxon>
        <taxon>Aquificales</taxon>
        <taxon>Aquificaceae</taxon>
        <taxon>Hydrogenobacter</taxon>
    </lineage>
</organism>
<dbReference type="AlphaFoldDB" id="A0A285P5P7"/>
<comment type="cofactor">
    <cofactor evidence="1">
        <name>Mo-molybdopterin</name>
        <dbReference type="ChEBI" id="CHEBI:71302"/>
    </cofactor>
</comment>
<dbReference type="GO" id="GO:0043546">
    <property type="term" value="F:molybdopterin cofactor binding"/>
    <property type="evidence" value="ECO:0007669"/>
    <property type="project" value="TreeGrafter"/>
</dbReference>
<dbReference type="GO" id="GO:0008482">
    <property type="term" value="F:sulfite oxidase activity"/>
    <property type="evidence" value="ECO:0007669"/>
    <property type="project" value="TreeGrafter"/>
</dbReference>
<keyword evidence="4" id="KW-0560">Oxidoreductase</keyword>
<gene>
    <name evidence="7" type="ORF">SAMN06265353_1378</name>
</gene>
<dbReference type="SUPFAM" id="SSF81296">
    <property type="entry name" value="E set domains"/>
    <property type="match status" value="1"/>
</dbReference>
<dbReference type="InterPro" id="IPR000572">
    <property type="entry name" value="OxRdtase_Mopterin-bd_dom"/>
</dbReference>
<evidence type="ECO:0000256" key="1">
    <source>
        <dbReference type="ARBA" id="ARBA00001924"/>
    </source>
</evidence>
<dbReference type="EMBL" id="OBEN01000008">
    <property type="protein sequence ID" value="SNZ15476.1"/>
    <property type="molecule type" value="Genomic_DNA"/>
</dbReference>
<dbReference type="GO" id="GO:0006790">
    <property type="term" value="P:sulfur compound metabolic process"/>
    <property type="evidence" value="ECO:0007669"/>
    <property type="project" value="TreeGrafter"/>
</dbReference>
<dbReference type="Proteomes" id="UP000218627">
    <property type="component" value="Unassembled WGS sequence"/>
</dbReference>
<sequence>MLSRRKFLKGGLVATAGGLLVPKYVLAAVDPSLLSTAVKELPEGVLEEQVLEALPGKKPLIKKTYRPPNYETPVKYFNEIFTPNDVFFVRYHLANIPEVDAKTWKLTVGGDAVERPLELTLDDLKTKFEQVELVALCQCSGNRRGLFKPHVAGVEWGYGAMGNAKWKGVRLKDILEKAGLKGNALEVVVDGADSGVAAGTPDFIKSIPVWKALDENTIIAYEMNGEPLPHWNGFPARLVVPGWTATYWIKHVVSINVVSKPFDGFWMKNAYRIPLGKFPIRDRFISQETAVNTPITEIVVNSLITNINDGQIFRHGQVVEVKGIAWDGGYGINMVEISTDGGKTWQQAELGKDYGRFSWRQFTYRFRPTKKGTYTIMAKASNRIGQTQTFELIWNPAGYHHNVVQKINIKVV</sequence>
<dbReference type="PRINTS" id="PR00407">
    <property type="entry name" value="EUMOPTERIN"/>
</dbReference>
<name>A0A285P5P7_9AQUI</name>
<dbReference type="Gene3D" id="2.60.40.650">
    <property type="match status" value="1"/>
</dbReference>
<dbReference type="InterPro" id="IPR008335">
    <property type="entry name" value="Mopterin_OxRdtase_euk"/>
</dbReference>
<dbReference type="SUPFAM" id="SSF56524">
    <property type="entry name" value="Oxidoreductase molybdopterin-binding domain"/>
    <property type="match status" value="1"/>
</dbReference>
<evidence type="ECO:0000256" key="4">
    <source>
        <dbReference type="ARBA" id="ARBA00023002"/>
    </source>
</evidence>
<dbReference type="InterPro" id="IPR005066">
    <property type="entry name" value="MoCF_OxRdtse_dimer"/>
</dbReference>
<proteinExistence type="predicted"/>
<dbReference type="InterPro" id="IPR014756">
    <property type="entry name" value="Ig_E-set"/>
</dbReference>
<evidence type="ECO:0000313" key="8">
    <source>
        <dbReference type="Proteomes" id="UP000218627"/>
    </source>
</evidence>
<keyword evidence="2" id="KW-0500">Molybdenum</keyword>
<dbReference type="GO" id="GO:0030151">
    <property type="term" value="F:molybdenum ion binding"/>
    <property type="evidence" value="ECO:0007669"/>
    <property type="project" value="InterPro"/>
</dbReference>
<evidence type="ECO:0000256" key="2">
    <source>
        <dbReference type="ARBA" id="ARBA00022505"/>
    </source>
</evidence>
<dbReference type="OrthoDB" id="9778777at2"/>